<evidence type="ECO:0000256" key="8">
    <source>
        <dbReference type="HAMAP-Rule" id="MF_01416"/>
    </source>
</evidence>
<gene>
    <name evidence="8" type="primary">atpH</name>
    <name evidence="9" type="ORF">A9308_05000</name>
</gene>
<keyword evidence="8" id="KW-1003">Cell membrane</keyword>
<dbReference type="OrthoDB" id="9816221at2"/>
<evidence type="ECO:0000256" key="2">
    <source>
        <dbReference type="ARBA" id="ARBA00022448"/>
    </source>
</evidence>
<comment type="caution">
    <text evidence="9">The sequence shown here is derived from an EMBL/GenBank/DDBJ whole genome shotgun (WGS) entry which is preliminary data.</text>
</comment>
<dbReference type="NCBIfam" id="TIGR01145">
    <property type="entry name" value="ATP_synt_delta"/>
    <property type="match status" value="1"/>
</dbReference>
<dbReference type="GO" id="GO:0045259">
    <property type="term" value="C:proton-transporting ATP synthase complex"/>
    <property type="evidence" value="ECO:0007669"/>
    <property type="project" value="UniProtKB-KW"/>
</dbReference>
<keyword evidence="3 8" id="KW-0375">Hydrogen ion transport</keyword>
<evidence type="ECO:0000256" key="1">
    <source>
        <dbReference type="ARBA" id="ARBA00004370"/>
    </source>
</evidence>
<dbReference type="InterPro" id="IPR000711">
    <property type="entry name" value="ATPase_OSCP/dsu"/>
</dbReference>
<sequence>MADASTLARPYAKAAFDYAKEQHVVADWQSYLAVLRAIVSDAAMAEVIHDPTTDVAAKVKLLGDLYQQIAQRNDNVFQTLDAALSGDASNEAINAKSAPAPASNDTALSPAFGNFLQQLAEHERLSLLPNIAELFDELKADDAEEIHAYVTSAYPLTAEQQALIESRLRRNAGQVVLHVSVDPALIGGAIIKIGDKVVDDSVRGKLQQLKLQLTA</sequence>
<dbReference type="GO" id="GO:0046933">
    <property type="term" value="F:proton-transporting ATP synthase activity, rotational mechanism"/>
    <property type="evidence" value="ECO:0007669"/>
    <property type="project" value="UniProtKB-UniRule"/>
</dbReference>
<comment type="similarity">
    <text evidence="8">Belongs to the ATPase delta chain family.</text>
</comment>
<dbReference type="EMBL" id="LZMZ01000009">
    <property type="protein sequence ID" value="OBX79966.1"/>
    <property type="molecule type" value="Genomic_DNA"/>
</dbReference>
<evidence type="ECO:0000256" key="6">
    <source>
        <dbReference type="ARBA" id="ARBA00023196"/>
    </source>
</evidence>
<keyword evidence="6 8" id="KW-0139">CF(1)</keyword>
<proteinExistence type="inferred from homology"/>
<dbReference type="PANTHER" id="PTHR11910">
    <property type="entry name" value="ATP SYNTHASE DELTA CHAIN"/>
    <property type="match status" value="1"/>
</dbReference>
<evidence type="ECO:0000256" key="5">
    <source>
        <dbReference type="ARBA" id="ARBA00023136"/>
    </source>
</evidence>
<evidence type="ECO:0000313" key="10">
    <source>
        <dbReference type="Proteomes" id="UP000092508"/>
    </source>
</evidence>
<keyword evidence="5 8" id="KW-0472">Membrane</keyword>
<dbReference type="STRING" id="34059.A9308_05000"/>
<evidence type="ECO:0000313" key="9">
    <source>
        <dbReference type="EMBL" id="OBX79966.1"/>
    </source>
</evidence>
<reference evidence="9 10" key="1">
    <citation type="submission" date="2016-06" db="EMBL/GenBank/DDBJ databases">
        <title>Draft genome of Moraxella atlantae CCUG 66109.</title>
        <authorList>
            <person name="Salva-Serra F."/>
            <person name="Engstrom-Jakobsson H."/>
            <person name="Thorell K."/>
            <person name="Gonzales-Siles L."/>
            <person name="Karlsson R."/>
            <person name="Boulund F."/>
            <person name="Engstrand L."/>
            <person name="Kristiansson E."/>
            <person name="Moore E."/>
        </authorList>
    </citation>
    <scope>NUCLEOTIDE SEQUENCE [LARGE SCALE GENOMIC DNA]</scope>
    <source>
        <strain evidence="9 10">CCUG 66109</strain>
    </source>
</reference>
<dbReference type="HAMAP" id="MF_01416">
    <property type="entry name" value="ATP_synth_delta_bact"/>
    <property type="match status" value="1"/>
</dbReference>
<dbReference type="PROSITE" id="PS00389">
    <property type="entry name" value="ATPASE_DELTA"/>
    <property type="match status" value="1"/>
</dbReference>
<keyword evidence="7 8" id="KW-0066">ATP synthesis</keyword>
<organism evidence="9 10">
    <name type="scientific">Faucicola atlantae</name>
    <dbReference type="NCBI Taxonomy" id="34059"/>
    <lineage>
        <taxon>Bacteria</taxon>
        <taxon>Pseudomonadati</taxon>
        <taxon>Pseudomonadota</taxon>
        <taxon>Gammaproteobacteria</taxon>
        <taxon>Moraxellales</taxon>
        <taxon>Moraxellaceae</taxon>
        <taxon>Faucicola</taxon>
    </lineage>
</organism>
<keyword evidence="2 8" id="KW-0813">Transport</keyword>
<dbReference type="NCBIfam" id="NF004402">
    <property type="entry name" value="PRK05758.2-2"/>
    <property type="match status" value="1"/>
</dbReference>
<dbReference type="AlphaFoldDB" id="A0A1B8QE66"/>
<keyword evidence="4 8" id="KW-0406">Ion transport</keyword>
<dbReference type="GO" id="GO:0005886">
    <property type="term" value="C:plasma membrane"/>
    <property type="evidence" value="ECO:0007669"/>
    <property type="project" value="UniProtKB-SubCell"/>
</dbReference>
<dbReference type="RefSeq" id="WP_067235501.1">
    <property type="nucleotide sequence ID" value="NZ_LZMZ01000009.1"/>
</dbReference>
<evidence type="ECO:0000256" key="4">
    <source>
        <dbReference type="ARBA" id="ARBA00023065"/>
    </source>
</evidence>
<comment type="subcellular location">
    <subcellularLocation>
        <location evidence="8">Cell membrane</location>
        <topology evidence="8">Peripheral membrane protein</topology>
    </subcellularLocation>
    <subcellularLocation>
        <location evidence="1">Membrane</location>
    </subcellularLocation>
</comment>
<comment type="function">
    <text evidence="8">This protein is part of the stalk that links CF(0) to CF(1). It either transmits conformational changes from CF(0) to CF(1) or is implicated in proton conduction.</text>
</comment>
<dbReference type="Gene3D" id="1.10.520.20">
    <property type="entry name" value="N-terminal domain of the delta subunit of the F1F0-ATP synthase"/>
    <property type="match status" value="1"/>
</dbReference>
<evidence type="ECO:0000256" key="7">
    <source>
        <dbReference type="ARBA" id="ARBA00023310"/>
    </source>
</evidence>
<evidence type="ECO:0000256" key="3">
    <source>
        <dbReference type="ARBA" id="ARBA00022781"/>
    </source>
</evidence>
<protein>
    <recommendedName>
        <fullName evidence="8">ATP synthase subunit delta</fullName>
    </recommendedName>
    <alternativeName>
        <fullName evidence="8">ATP synthase F(1) sector subunit delta</fullName>
    </alternativeName>
    <alternativeName>
        <fullName evidence="8">F-type ATPase subunit delta</fullName>
        <shortName evidence="8">F-ATPase subunit delta</shortName>
    </alternativeName>
</protein>
<dbReference type="SUPFAM" id="SSF47928">
    <property type="entry name" value="N-terminal domain of the delta subunit of the F1F0-ATP synthase"/>
    <property type="match status" value="2"/>
</dbReference>
<accession>A0A1B8QE66</accession>
<dbReference type="Pfam" id="PF00213">
    <property type="entry name" value="OSCP"/>
    <property type="match status" value="2"/>
</dbReference>
<dbReference type="InterPro" id="IPR026015">
    <property type="entry name" value="ATP_synth_OSCP/delta_N_sf"/>
</dbReference>
<name>A0A1B8QE66_9GAMM</name>
<dbReference type="InterPro" id="IPR020781">
    <property type="entry name" value="ATPase_OSCP/d_CS"/>
</dbReference>
<comment type="function">
    <text evidence="8">F(1)F(0) ATP synthase produces ATP from ADP in the presence of a proton or sodium gradient. F-type ATPases consist of two structural domains, F(1) containing the extramembraneous catalytic core and F(0) containing the membrane proton channel, linked together by a central stalk and a peripheral stalk. During catalysis, ATP synthesis in the catalytic domain of F(1) is coupled via a rotary mechanism of the central stalk subunits to proton translocation.</text>
</comment>
<dbReference type="Proteomes" id="UP000092508">
    <property type="component" value="Unassembled WGS sequence"/>
</dbReference>